<feature type="domain" description="Methyl-accepting transducer" evidence="5">
    <location>
        <begin position="166"/>
        <end position="395"/>
    </location>
</feature>
<dbReference type="InterPro" id="IPR004090">
    <property type="entry name" value="Chemotax_Me-accpt_rcpt"/>
</dbReference>
<comment type="similarity">
    <text evidence="2">Belongs to the methyl-accepting chemotaxis (MCP) protein family.</text>
</comment>
<dbReference type="EMBL" id="CP036246">
    <property type="protein sequence ID" value="QEP40384.1"/>
    <property type="molecule type" value="Genomic_DNA"/>
</dbReference>
<feature type="coiled-coil region" evidence="4">
    <location>
        <begin position="99"/>
        <end position="126"/>
    </location>
</feature>
<evidence type="ECO:0000256" key="2">
    <source>
        <dbReference type="ARBA" id="ARBA00029447"/>
    </source>
</evidence>
<evidence type="ECO:0000313" key="6">
    <source>
        <dbReference type="EMBL" id="QEP40384.1"/>
    </source>
</evidence>
<keyword evidence="4" id="KW-0175">Coiled coil</keyword>
<dbReference type="GO" id="GO:0007165">
    <property type="term" value="P:signal transduction"/>
    <property type="evidence" value="ECO:0007669"/>
    <property type="project" value="UniProtKB-KW"/>
</dbReference>
<dbReference type="PROSITE" id="PS50111">
    <property type="entry name" value="CHEMOTAXIS_TRANSDUC_2"/>
    <property type="match status" value="1"/>
</dbReference>
<dbReference type="InterPro" id="IPR051310">
    <property type="entry name" value="MCP_chemotaxis"/>
</dbReference>
<dbReference type="SUPFAM" id="SSF58104">
    <property type="entry name" value="Methyl-accepting chemotaxis protein (MCP) signaling domain"/>
    <property type="match status" value="1"/>
</dbReference>
<reference evidence="6 7" key="2">
    <citation type="submission" date="2019-09" db="EMBL/GenBank/DDBJ databases">
        <title>Taxonomic note: a critical rebuttal of the proposed division of the genus Arcobacter into six genera, emended descriptions of Arcobacter anaerophilus and the genus Arcobacter, and an assessment of genus-level boundaries for Epsilonproteobacteria using in silico genomic comparator tools.</title>
        <authorList>
            <person name="On S.L.W."/>
            <person name="Miller W.G."/>
            <person name="Biggs P."/>
            <person name="Cornelius A."/>
            <person name="Vandamme P."/>
        </authorList>
    </citation>
    <scope>NUCLEOTIDE SEQUENCE [LARGE SCALE GENOMIC DNA]</scope>
    <source>
        <strain evidence="6 7">CCUG 56899</strain>
    </source>
</reference>
<evidence type="ECO:0000256" key="1">
    <source>
        <dbReference type="ARBA" id="ARBA00022500"/>
    </source>
</evidence>
<dbReference type="InterPro" id="IPR004089">
    <property type="entry name" value="MCPsignal_dom"/>
</dbReference>
<dbReference type="SMART" id="SM00283">
    <property type="entry name" value="MA"/>
    <property type="match status" value="1"/>
</dbReference>
<proteinExistence type="inferred from homology"/>
<evidence type="ECO:0000256" key="4">
    <source>
        <dbReference type="SAM" id="Coils"/>
    </source>
</evidence>
<keyword evidence="1" id="KW-0145">Chemotaxis</keyword>
<protein>
    <submittedName>
        <fullName evidence="6">MCP-domain signal transduction protein</fullName>
    </submittedName>
</protein>
<dbReference type="GO" id="GO:0006935">
    <property type="term" value="P:chemotaxis"/>
    <property type="evidence" value="ECO:0007669"/>
    <property type="project" value="UniProtKB-KW"/>
</dbReference>
<organism evidence="6 7">
    <name type="scientific">Arcobacter porcinus</name>
    <dbReference type="NCBI Taxonomy" id="1935204"/>
    <lineage>
        <taxon>Bacteria</taxon>
        <taxon>Pseudomonadati</taxon>
        <taxon>Campylobacterota</taxon>
        <taxon>Epsilonproteobacteria</taxon>
        <taxon>Campylobacterales</taxon>
        <taxon>Arcobacteraceae</taxon>
        <taxon>Arcobacter</taxon>
    </lineage>
</organism>
<reference evidence="6 7" key="1">
    <citation type="submission" date="2019-09" db="EMBL/GenBank/DDBJ databases">
        <title>Complete genome sequencing of four Arcobacter species reveals a diverse suite of mobile elements.</title>
        <authorList>
            <person name="Miller W.G."/>
            <person name="Yee E."/>
            <person name="Bono J.L."/>
        </authorList>
    </citation>
    <scope>NUCLEOTIDE SEQUENCE [LARGE SCALE GENOMIC DNA]</scope>
    <source>
        <strain evidence="6 7">CCUG 56899</strain>
    </source>
</reference>
<dbReference type="PANTHER" id="PTHR43531">
    <property type="entry name" value="PROTEIN ICFG"/>
    <property type="match status" value="1"/>
</dbReference>
<dbReference type="AlphaFoldDB" id="A0A5C2HDX1"/>
<dbReference type="PANTHER" id="PTHR43531:SF11">
    <property type="entry name" value="METHYL-ACCEPTING CHEMOTAXIS PROTEIN 3"/>
    <property type="match status" value="1"/>
</dbReference>
<evidence type="ECO:0000313" key="7">
    <source>
        <dbReference type="Proteomes" id="UP000322644"/>
    </source>
</evidence>
<sequence>MFDYISKKELELIDKYFEQYIEFTQYKQNSFEYIEKTGNKKLDKLFNRWNTKIRETDNSIKKDIKLIGELVLTTDKLSQGIFMCRINSTTNNPMISTLANTINQMLDSLEKNMEQLESTLKSYANDDFRISIKIDEILKSRMLSVMQSINYLGNTLNSNAKENLKNGDSLKEKTTNMNDLMNSLAKEANTQASSLEEISASVEDITSIARNNVKSALQMVELGKNVKNSVLNGQDLAQKTVFSMDEIDNKVKAINSAITIIDQIAFQTNILSLNAAVEAATAGEAGKGFAVVAQEVRNLANKSADAAKEIKILVEDANLKASDGKNISETMIEDYNNLNNIISKTIKIIEDVNKASQEQVLGMEQINNNISLLDKTTQENAEKSNLTLKFTKDIEDLAKKLVENANSKKFI</sequence>
<evidence type="ECO:0000259" key="5">
    <source>
        <dbReference type="PROSITE" id="PS50111"/>
    </source>
</evidence>
<dbReference type="RefSeq" id="WP_225351875.1">
    <property type="nucleotide sequence ID" value="NZ_CP036246.2"/>
</dbReference>
<keyword evidence="3" id="KW-0807">Transducer</keyword>
<dbReference type="GO" id="GO:0004888">
    <property type="term" value="F:transmembrane signaling receptor activity"/>
    <property type="evidence" value="ECO:0007669"/>
    <property type="project" value="InterPro"/>
</dbReference>
<dbReference type="Proteomes" id="UP000322644">
    <property type="component" value="Chromosome"/>
</dbReference>
<gene>
    <name evidence="6" type="ORF">APORC_0769</name>
</gene>
<dbReference type="KEGG" id="apoc:APORC_0769"/>
<evidence type="ECO:0000256" key="3">
    <source>
        <dbReference type="PROSITE-ProRule" id="PRU00284"/>
    </source>
</evidence>
<dbReference type="Gene3D" id="1.10.287.950">
    <property type="entry name" value="Methyl-accepting chemotaxis protein"/>
    <property type="match status" value="1"/>
</dbReference>
<dbReference type="Pfam" id="PF00015">
    <property type="entry name" value="MCPsignal"/>
    <property type="match status" value="1"/>
</dbReference>
<name>A0A5C2HDX1_9BACT</name>
<dbReference type="PRINTS" id="PR00260">
    <property type="entry name" value="CHEMTRNSDUCR"/>
</dbReference>
<dbReference type="GO" id="GO:0005886">
    <property type="term" value="C:plasma membrane"/>
    <property type="evidence" value="ECO:0007669"/>
    <property type="project" value="TreeGrafter"/>
</dbReference>
<accession>A0A5C2HDX1</accession>